<proteinExistence type="predicted"/>
<dbReference type="InterPro" id="IPR029017">
    <property type="entry name" value="Enolase-like_N"/>
</dbReference>
<dbReference type="SMART" id="SM00922">
    <property type="entry name" value="MR_MLE"/>
    <property type="match status" value="1"/>
</dbReference>
<evidence type="ECO:0000313" key="4">
    <source>
        <dbReference type="Proteomes" id="UP000570361"/>
    </source>
</evidence>
<dbReference type="GO" id="GO:0046872">
    <property type="term" value="F:metal ion binding"/>
    <property type="evidence" value="ECO:0007669"/>
    <property type="project" value="UniProtKB-KW"/>
</dbReference>
<accession>A0A7W5AZI8</accession>
<evidence type="ECO:0000259" key="2">
    <source>
        <dbReference type="SMART" id="SM00922"/>
    </source>
</evidence>
<feature type="domain" description="Mandelate racemase/muconate lactonizing enzyme C-terminal" evidence="2">
    <location>
        <begin position="146"/>
        <end position="250"/>
    </location>
</feature>
<dbReference type="InterPro" id="IPR029065">
    <property type="entry name" value="Enolase_C-like"/>
</dbReference>
<dbReference type="SFLD" id="SFLDS00001">
    <property type="entry name" value="Enolase"/>
    <property type="match status" value="1"/>
</dbReference>
<sequence length="385" mass="42796">MQLSEAELGSVIEKIEFAKLHGERARLAGSNGRIGVHGKHCEVSIVRLTIDGQTGYGSSYLSREEARSVVGQPLGAFVDGEGRVLNPFRTSLEYPLLDWLGRRRNKPVYELASEQPLSPGEQLSVPCYDTSLYFDDLHLPDERDAVKLLQEEAREGYAKGHRHFKIKVGRGGRHMPLLEGTKRDIAIVRGISEVAGPAGKLMIDANNAYNLNLTKEVLGALNDVNLYWLEEAFHEDDALYADLKSWLTERDQQVLIADGEGLASPFLVDWAVKGFVDVLQYDIIHPGFTFWLELGKKLDEHGLRTAPHCYGNAYGIYVSGHLAPSIAGFQFVEWDDITIAGMDTSAYRVHEGAMLIPSLPGFGLRFDDELFTHQSAAKGWTIERG</sequence>
<dbReference type="Gene3D" id="3.30.390.10">
    <property type="entry name" value="Enolase-like, N-terminal domain"/>
    <property type="match status" value="1"/>
</dbReference>
<protein>
    <submittedName>
        <fullName evidence="3">L-alanine-DL-glutamate epimerase-like enolase superfamily enzyme</fullName>
    </submittedName>
</protein>
<evidence type="ECO:0000313" key="3">
    <source>
        <dbReference type="EMBL" id="MBB3111660.1"/>
    </source>
</evidence>
<comment type="caution">
    <text evidence="3">The sequence shown here is derived from an EMBL/GenBank/DDBJ whole genome shotgun (WGS) entry which is preliminary data.</text>
</comment>
<evidence type="ECO:0000256" key="1">
    <source>
        <dbReference type="ARBA" id="ARBA00022723"/>
    </source>
</evidence>
<organism evidence="3 4">
    <name type="scientific">Paenibacillus phyllosphaerae</name>
    <dbReference type="NCBI Taxonomy" id="274593"/>
    <lineage>
        <taxon>Bacteria</taxon>
        <taxon>Bacillati</taxon>
        <taxon>Bacillota</taxon>
        <taxon>Bacilli</taxon>
        <taxon>Bacillales</taxon>
        <taxon>Paenibacillaceae</taxon>
        <taxon>Paenibacillus</taxon>
    </lineage>
</organism>
<gene>
    <name evidence="3" type="ORF">FHS18_003728</name>
</gene>
<name>A0A7W5AZI8_9BACL</name>
<dbReference type="AlphaFoldDB" id="A0A7W5AZI8"/>
<dbReference type="SUPFAM" id="SSF51604">
    <property type="entry name" value="Enolase C-terminal domain-like"/>
    <property type="match status" value="1"/>
</dbReference>
<dbReference type="Pfam" id="PF13378">
    <property type="entry name" value="MR_MLE_C"/>
    <property type="match status" value="1"/>
</dbReference>
<dbReference type="Gene3D" id="3.20.20.120">
    <property type="entry name" value="Enolase-like C-terminal domain"/>
    <property type="match status" value="1"/>
</dbReference>
<dbReference type="PANTHER" id="PTHR48080">
    <property type="entry name" value="D-GALACTONATE DEHYDRATASE-RELATED"/>
    <property type="match status" value="1"/>
</dbReference>
<dbReference type="InterPro" id="IPR013342">
    <property type="entry name" value="Mandelate_racemase_C"/>
</dbReference>
<keyword evidence="4" id="KW-1185">Reference proteome</keyword>
<dbReference type="SUPFAM" id="SSF54826">
    <property type="entry name" value="Enolase N-terminal domain-like"/>
    <property type="match status" value="1"/>
</dbReference>
<dbReference type="EMBL" id="JACHXK010000008">
    <property type="protein sequence ID" value="MBB3111660.1"/>
    <property type="molecule type" value="Genomic_DNA"/>
</dbReference>
<keyword evidence="1" id="KW-0479">Metal-binding</keyword>
<reference evidence="3 4" key="1">
    <citation type="submission" date="2020-08" db="EMBL/GenBank/DDBJ databases">
        <title>Genomic Encyclopedia of Type Strains, Phase III (KMG-III): the genomes of soil and plant-associated and newly described type strains.</title>
        <authorList>
            <person name="Whitman W."/>
        </authorList>
    </citation>
    <scope>NUCLEOTIDE SEQUENCE [LARGE SCALE GENOMIC DNA]</scope>
    <source>
        <strain evidence="3 4">CECT 5862</strain>
    </source>
</reference>
<dbReference type="InterPro" id="IPR036849">
    <property type="entry name" value="Enolase-like_C_sf"/>
</dbReference>
<dbReference type="Proteomes" id="UP000570361">
    <property type="component" value="Unassembled WGS sequence"/>
</dbReference>
<dbReference type="RefSeq" id="WP_183601527.1">
    <property type="nucleotide sequence ID" value="NZ_JACHXK010000008.1"/>
</dbReference>
<dbReference type="InterPro" id="IPR034593">
    <property type="entry name" value="DgoD-like"/>
</dbReference>